<accession>A0AAD9NCE4</accession>
<keyword evidence="3" id="KW-0816">Tricarboxylic acid cycle</keyword>
<dbReference type="PANTHER" id="PTHR11835">
    <property type="entry name" value="DECARBOXYLATING DEHYDROGENASES-ISOCITRATE, ISOPROPYLMALATE, TARTRATE"/>
    <property type="match status" value="1"/>
</dbReference>
<dbReference type="NCBIfam" id="TIGR00175">
    <property type="entry name" value="mito_nad_idh"/>
    <property type="match status" value="1"/>
</dbReference>
<comment type="subcellular location">
    <subcellularLocation>
        <location evidence="1">Mitochondrion</location>
    </subcellularLocation>
</comment>
<gene>
    <name evidence="7" type="ORF">LSH36_86g06022</name>
</gene>
<dbReference type="AlphaFoldDB" id="A0AAD9NCE4"/>
<dbReference type="Gene3D" id="3.40.718.10">
    <property type="entry name" value="Isopropylmalate Dehydrogenase"/>
    <property type="match status" value="1"/>
</dbReference>
<dbReference type="FunFam" id="3.40.718.10:FF:000001">
    <property type="entry name" value="Isocitrate dehydrogenase [NAD] subunit, mitochondrial"/>
    <property type="match status" value="1"/>
</dbReference>
<keyword evidence="5" id="KW-0496">Mitochondrion</keyword>
<evidence type="ECO:0000256" key="3">
    <source>
        <dbReference type="ARBA" id="ARBA00022532"/>
    </source>
</evidence>
<dbReference type="Pfam" id="PF00180">
    <property type="entry name" value="Iso_dh"/>
    <property type="match status" value="1"/>
</dbReference>
<feature type="domain" description="Isopropylmalate dehydrogenase-like" evidence="6">
    <location>
        <begin position="59"/>
        <end position="381"/>
    </location>
</feature>
<evidence type="ECO:0000313" key="7">
    <source>
        <dbReference type="EMBL" id="KAK2163076.1"/>
    </source>
</evidence>
<keyword evidence="4" id="KW-0809">Transit peptide</keyword>
<evidence type="ECO:0000259" key="6">
    <source>
        <dbReference type="SMART" id="SM01329"/>
    </source>
</evidence>
<evidence type="ECO:0000256" key="5">
    <source>
        <dbReference type="ARBA" id="ARBA00023128"/>
    </source>
</evidence>
<organism evidence="7 8">
    <name type="scientific">Paralvinella palmiformis</name>
    <dbReference type="NCBI Taxonomy" id="53620"/>
    <lineage>
        <taxon>Eukaryota</taxon>
        <taxon>Metazoa</taxon>
        <taxon>Spiralia</taxon>
        <taxon>Lophotrochozoa</taxon>
        <taxon>Annelida</taxon>
        <taxon>Polychaeta</taxon>
        <taxon>Sedentaria</taxon>
        <taxon>Canalipalpata</taxon>
        <taxon>Terebellida</taxon>
        <taxon>Terebelliformia</taxon>
        <taxon>Alvinellidae</taxon>
        <taxon>Paralvinella</taxon>
    </lineage>
</organism>
<dbReference type="GO" id="GO:0006099">
    <property type="term" value="P:tricarboxylic acid cycle"/>
    <property type="evidence" value="ECO:0007669"/>
    <property type="project" value="UniProtKB-KW"/>
</dbReference>
<keyword evidence="8" id="KW-1185">Reference proteome</keyword>
<name>A0AAD9NCE4_9ANNE</name>
<sequence>MALTKVKLFIPALPGCSRRLLSNLWNPRGLTVGTTQRRNLHSSLHIKNLPRAQYGGRHTVTVMAGDGVGPELMAHLQEVFHCAGAPVDFEEVMLNHTTSDEDYENAVLAVKRNGVAIKGNVETVFDTIGVTSRNLALRAELDLFANVVCCKSVKGVETRHNNIDLVVIRENTEGEYRQLEHENVDGVIESLKIITAKGSNRIAKYAFDYAVRHGRKKVTAVHKANIMKLGDGLFLECCHQMSKNYPDVEFDSLIVDNCSMQMVSKPQQFDVILLPNLYGNIIANIGAGLVGGPGMVPGLNVGELYAVFETGTRNTGRHVAGKNLANPSAMLLAGADMLDYLGLGYHGDLIHNAVNSVLGDGKFHTPDIGGTALTTDVVSEIIRRIEYEGC</sequence>
<proteinExistence type="inferred from homology"/>
<dbReference type="InterPro" id="IPR024084">
    <property type="entry name" value="IsoPropMal-DH-like_dom"/>
</dbReference>
<evidence type="ECO:0000313" key="8">
    <source>
        <dbReference type="Proteomes" id="UP001208570"/>
    </source>
</evidence>
<dbReference type="InterPro" id="IPR004434">
    <property type="entry name" value="Isocitrate_DH_NAD"/>
</dbReference>
<protein>
    <recommendedName>
        <fullName evidence="6">Isopropylmalate dehydrogenase-like domain-containing protein</fullName>
    </recommendedName>
</protein>
<dbReference type="SUPFAM" id="SSF53659">
    <property type="entry name" value="Isocitrate/Isopropylmalate dehydrogenase-like"/>
    <property type="match status" value="1"/>
</dbReference>
<dbReference type="PANTHER" id="PTHR11835:SF60">
    <property type="entry name" value="ISOCITRATE DEHYDROGENASE [NAD] SUBUNIT, MITOCHONDRIAL"/>
    <property type="match status" value="1"/>
</dbReference>
<evidence type="ECO:0000256" key="4">
    <source>
        <dbReference type="ARBA" id="ARBA00022946"/>
    </source>
</evidence>
<comment type="caution">
    <text evidence="7">The sequence shown here is derived from an EMBL/GenBank/DDBJ whole genome shotgun (WGS) entry which is preliminary data.</text>
</comment>
<evidence type="ECO:0000256" key="2">
    <source>
        <dbReference type="ARBA" id="ARBA00007769"/>
    </source>
</evidence>
<dbReference type="SMART" id="SM01329">
    <property type="entry name" value="Iso_dh"/>
    <property type="match status" value="1"/>
</dbReference>
<comment type="similarity">
    <text evidence="2">Belongs to the isocitrate and isopropylmalate dehydrogenases family.</text>
</comment>
<evidence type="ECO:0000256" key="1">
    <source>
        <dbReference type="ARBA" id="ARBA00004173"/>
    </source>
</evidence>
<dbReference type="EMBL" id="JAODUP010000086">
    <property type="protein sequence ID" value="KAK2163076.1"/>
    <property type="molecule type" value="Genomic_DNA"/>
</dbReference>
<reference evidence="7" key="1">
    <citation type="journal article" date="2023" name="Mol. Biol. Evol.">
        <title>Third-Generation Sequencing Reveals the Adaptive Role of the Epigenome in Three Deep-Sea Polychaetes.</title>
        <authorList>
            <person name="Perez M."/>
            <person name="Aroh O."/>
            <person name="Sun Y."/>
            <person name="Lan Y."/>
            <person name="Juniper S.K."/>
            <person name="Young C.R."/>
            <person name="Angers B."/>
            <person name="Qian P.Y."/>
        </authorList>
    </citation>
    <scope>NUCLEOTIDE SEQUENCE</scope>
    <source>
        <strain evidence="7">P08H-3</strain>
    </source>
</reference>
<dbReference type="GO" id="GO:0005739">
    <property type="term" value="C:mitochondrion"/>
    <property type="evidence" value="ECO:0007669"/>
    <property type="project" value="UniProtKB-SubCell"/>
</dbReference>
<dbReference type="GO" id="GO:0006102">
    <property type="term" value="P:isocitrate metabolic process"/>
    <property type="evidence" value="ECO:0007669"/>
    <property type="project" value="TreeGrafter"/>
</dbReference>
<dbReference type="Proteomes" id="UP001208570">
    <property type="component" value="Unassembled WGS sequence"/>
</dbReference>